<reference evidence="1" key="1">
    <citation type="submission" date="2020-11" db="EMBL/GenBank/DDBJ databases">
        <authorList>
            <person name="Tran Van P."/>
        </authorList>
    </citation>
    <scope>NUCLEOTIDE SEQUENCE</scope>
</reference>
<keyword evidence="2" id="KW-1185">Reference proteome</keyword>
<evidence type="ECO:0000313" key="2">
    <source>
        <dbReference type="Proteomes" id="UP000677054"/>
    </source>
</evidence>
<dbReference type="Proteomes" id="UP000677054">
    <property type="component" value="Unassembled WGS sequence"/>
</dbReference>
<dbReference type="AlphaFoldDB" id="A0A7R8X0F0"/>
<evidence type="ECO:0000313" key="1">
    <source>
        <dbReference type="EMBL" id="CAD7240404.1"/>
    </source>
</evidence>
<proteinExistence type="predicted"/>
<sequence length="162" mass="18526">MLTYDRSWIFRPSSAAAAASTSRFDTMKFFAFFNLLILFGVGRALRCFDCSDEYHCQWTSTQTECKLPPDTVFKPSFEWYCGTVRDEKGKGKLLEAGCFPWHTKECLDSEDEVEMGVTDPMANDLELCLCDTDLCNDGWELSPSQLLVLFLLLVSFKHLHFS</sequence>
<protein>
    <recommendedName>
        <fullName evidence="3">Protein quiver</fullName>
    </recommendedName>
</protein>
<gene>
    <name evidence="1" type="ORF">DSTB1V02_LOCUS428</name>
</gene>
<dbReference type="EMBL" id="CAJPEV010000029">
    <property type="protein sequence ID" value="CAG0879091.1"/>
    <property type="molecule type" value="Genomic_DNA"/>
</dbReference>
<dbReference type="EMBL" id="LR899546">
    <property type="protein sequence ID" value="CAD7240404.1"/>
    <property type="molecule type" value="Genomic_DNA"/>
</dbReference>
<organism evidence="1">
    <name type="scientific">Darwinula stevensoni</name>
    <dbReference type="NCBI Taxonomy" id="69355"/>
    <lineage>
        <taxon>Eukaryota</taxon>
        <taxon>Metazoa</taxon>
        <taxon>Ecdysozoa</taxon>
        <taxon>Arthropoda</taxon>
        <taxon>Crustacea</taxon>
        <taxon>Oligostraca</taxon>
        <taxon>Ostracoda</taxon>
        <taxon>Podocopa</taxon>
        <taxon>Podocopida</taxon>
        <taxon>Darwinulocopina</taxon>
        <taxon>Darwinuloidea</taxon>
        <taxon>Darwinulidae</taxon>
        <taxon>Darwinula</taxon>
    </lineage>
</organism>
<accession>A0A7R8X0F0</accession>
<evidence type="ECO:0008006" key="3">
    <source>
        <dbReference type="Google" id="ProtNLM"/>
    </source>
</evidence>
<name>A0A7R8X0F0_9CRUS</name>